<dbReference type="Proteomes" id="UP001438953">
    <property type="component" value="Unassembled WGS sequence"/>
</dbReference>
<comment type="caution">
    <text evidence="2">The sequence shown here is derived from an EMBL/GenBank/DDBJ whole genome shotgun (WGS) entry which is preliminary data.</text>
</comment>
<sequence length="202" mass="20599">MRIQLTGIALLACTTLAACGSSGSSGGGSGSLSLAEANNIVSQYNAIEDALESGDATLATDATGEVSMSGYMGFGVDETEDSYTEALGELSMDVDFDNGTVSGTAQNFALYEANDDDGYSSKDSDLDGMLAVDGTISSAVIDASVTGTLSDGEGSGTVDFVMEGGVFEQDDELMAIGDVDGLITFDDESTFESSGGFYARED</sequence>
<dbReference type="RefSeq" id="WP_339112545.1">
    <property type="nucleotide sequence ID" value="NZ_JAYWLC010000001.1"/>
</dbReference>
<dbReference type="EMBL" id="JAYWLC010000001">
    <property type="protein sequence ID" value="MER5170159.1"/>
    <property type="molecule type" value="Genomic_DNA"/>
</dbReference>
<gene>
    <name evidence="2" type="ORF">VSX56_00100</name>
</gene>
<feature type="signal peptide" evidence="1">
    <location>
        <begin position="1"/>
        <end position="17"/>
    </location>
</feature>
<protein>
    <recommendedName>
        <fullName evidence="4">Transferrin-binding protein B C-lobe/N-lobe beta barrel domain-containing protein</fullName>
    </recommendedName>
</protein>
<proteinExistence type="predicted"/>
<accession>A0ABV1SCG3</accession>
<feature type="chain" id="PRO_5046357279" description="Transferrin-binding protein B C-lobe/N-lobe beta barrel domain-containing protein" evidence="1">
    <location>
        <begin position="18"/>
        <end position="202"/>
    </location>
</feature>
<evidence type="ECO:0000313" key="2">
    <source>
        <dbReference type="EMBL" id="MER5170159.1"/>
    </source>
</evidence>
<reference evidence="2 3" key="2">
    <citation type="submission" date="2024-06" db="EMBL/GenBank/DDBJ databases">
        <title>Thioclava kandeliae sp. nov. from a rhizosphere soil sample of Kandelia candel in a mangrove.</title>
        <authorList>
            <person name="Mu T."/>
        </authorList>
    </citation>
    <scope>NUCLEOTIDE SEQUENCE [LARGE SCALE GENOMIC DNA]</scope>
    <source>
        <strain evidence="2 3">CPCC 100088</strain>
    </source>
</reference>
<keyword evidence="3" id="KW-1185">Reference proteome</keyword>
<reference evidence="2 3" key="1">
    <citation type="submission" date="2024-01" db="EMBL/GenBank/DDBJ databases">
        <authorList>
            <person name="Deng Y."/>
            <person name="Su J."/>
        </authorList>
    </citation>
    <scope>NUCLEOTIDE SEQUENCE [LARGE SCALE GENOMIC DNA]</scope>
    <source>
        <strain evidence="2 3">CPCC 100088</strain>
    </source>
</reference>
<evidence type="ECO:0008006" key="4">
    <source>
        <dbReference type="Google" id="ProtNLM"/>
    </source>
</evidence>
<name>A0ABV1SCG3_9RHOB</name>
<evidence type="ECO:0000313" key="3">
    <source>
        <dbReference type="Proteomes" id="UP001438953"/>
    </source>
</evidence>
<organism evidence="2 3">
    <name type="scientific">Thioclava kandeliae</name>
    <dbReference type="NCBI Taxonomy" id="3070818"/>
    <lineage>
        <taxon>Bacteria</taxon>
        <taxon>Pseudomonadati</taxon>
        <taxon>Pseudomonadota</taxon>
        <taxon>Alphaproteobacteria</taxon>
        <taxon>Rhodobacterales</taxon>
        <taxon>Paracoccaceae</taxon>
        <taxon>Thioclava</taxon>
    </lineage>
</organism>
<evidence type="ECO:0000256" key="1">
    <source>
        <dbReference type="SAM" id="SignalP"/>
    </source>
</evidence>
<dbReference type="PROSITE" id="PS51257">
    <property type="entry name" value="PROKAR_LIPOPROTEIN"/>
    <property type="match status" value="1"/>
</dbReference>
<keyword evidence="1" id="KW-0732">Signal</keyword>